<dbReference type="AlphaFoldDB" id="A0A857DG67"/>
<name>A0A857DG67_9FIRM</name>
<feature type="domain" description="4Fe-4S ferredoxin-type" evidence="12">
    <location>
        <begin position="319"/>
        <end position="349"/>
    </location>
</feature>
<evidence type="ECO:0000256" key="9">
    <source>
        <dbReference type="ARBA" id="ARBA00023014"/>
    </source>
</evidence>
<dbReference type="RefSeq" id="WP_068883737.1">
    <property type="nucleotide sequence ID" value="NZ_CP046996.1"/>
</dbReference>
<dbReference type="NCBIfam" id="TIGR01409">
    <property type="entry name" value="TAT_signal_seq"/>
    <property type="match status" value="1"/>
</dbReference>
<dbReference type="PROSITE" id="PS00198">
    <property type="entry name" value="4FE4S_FER_1"/>
    <property type="match status" value="1"/>
</dbReference>
<accession>A0A857DG67</accession>
<keyword evidence="5" id="KW-0479">Metal-binding</keyword>
<comment type="cofactor">
    <cofactor evidence="1">
        <name>[4Fe-4S] cluster</name>
        <dbReference type="ChEBI" id="CHEBI:49883"/>
    </cofactor>
</comment>
<protein>
    <submittedName>
        <fullName evidence="13">Reductive dehalogenase</fullName>
    </submittedName>
</protein>
<dbReference type="Proteomes" id="UP000430508">
    <property type="component" value="Chromosome"/>
</dbReference>
<dbReference type="GO" id="GO:0005886">
    <property type="term" value="C:plasma membrane"/>
    <property type="evidence" value="ECO:0007669"/>
    <property type="project" value="UniProtKB-SubCell"/>
</dbReference>
<dbReference type="InterPro" id="IPR017896">
    <property type="entry name" value="4Fe4S_Fe-S-bd"/>
</dbReference>
<dbReference type="Pfam" id="PF13484">
    <property type="entry name" value="Fer4_16"/>
    <property type="match status" value="1"/>
</dbReference>
<dbReference type="InterPro" id="IPR012832">
    <property type="entry name" value="RDH"/>
</dbReference>
<gene>
    <name evidence="13" type="ORF">GQ588_04115</name>
</gene>
<keyword evidence="9" id="KW-0411">Iron-sulfur</keyword>
<reference evidence="13 14" key="1">
    <citation type="submission" date="2019-12" db="EMBL/GenBank/DDBJ databases">
        <title>Sequence classification of anaerobic respiratory reductive dehalogenases: First we see many, then we see few.</title>
        <authorList>
            <person name="Molenda O."/>
            <person name="Puentes Jacome L.A."/>
            <person name="Cao X."/>
            <person name="Nesbo C.L."/>
            <person name="Tang S."/>
            <person name="Morson N."/>
            <person name="Patron J."/>
            <person name="Lomheim L."/>
            <person name="Wishart D.S."/>
            <person name="Edwards E.A."/>
        </authorList>
    </citation>
    <scope>NUCLEOTIDE SEQUENCE [LARGE SCALE GENOMIC DNA]</scope>
    <source>
        <strain evidence="13 14">12DCA</strain>
    </source>
</reference>
<evidence type="ECO:0000313" key="13">
    <source>
        <dbReference type="EMBL" id="QGZ99886.1"/>
    </source>
</evidence>
<proteinExistence type="predicted"/>
<keyword evidence="8" id="KW-0408">Iron</keyword>
<dbReference type="PANTHER" id="PTHR42827:SF1">
    <property type="entry name" value="IRON-SULFUR CLUSTER-BINDING PROTEIN"/>
    <property type="match status" value="1"/>
</dbReference>
<dbReference type="Gene3D" id="3.30.70.20">
    <property type="match status" value="1"/>
</dbReference>
<comment type="cofactor">
    <cofactor evidence="11">
        <name>corrinoid</name>
        <dbReference type="ChEBI" id="CHEBI:33913"/>
    </cofactor>
</comment>
<evidence type="ECO:0000256" key="5">
    <source>
        <dbReference type="ARBA" id="ARBA00022723"/>
    </source>
</evidence>
<dbReference type="InterPro" id="IPR017900">
    <property type="entry name" value="4Fe4S_Fe_S_CS"/>
</dbReference>
<keyword evidence="7" id="KW-0677">Repeat</keyword>
<evidence type="ECO:0000256" key="11">
    <source>
        <dbReference type="ARBA" id="ARBA00029374"/>
    </source>
</evidence>
<organism evidence="13 14">
    <name type="scientific">Dehalobacter restrictus</name>
    <dbReference type="NCBI Taxonomy" id="55583"/>
    <lineage>
        <taxon>Bacteria</taxon>
        <taxon>Bacillati</taxon>
        <taxon>Bacillota</taxon>
        <taxon>Clostridia</taxon>
        <taxon>Eubacteriales</taxon>
        <taxon>Desulfitobacteriaceae</taxon>
        <taxon>Dehalobacter</taxon>
    </lineage>
</organism>
<dbReference type="InterPro" id="IPR006311">
    <property type="entry name" value="TAT_signal"/>
</dbReference>
<dbReference type="PANTHER" id="PTHR42827">
    <property type="entry name" value="IRON-SULFUR CLUSTER-BINDING PROTEIN-RELATED"/>
    <property type="match status" value="1"/>
</dbReference>
<keyword evidence="3" id="KW-1003">Cell membrane</keyword>
<dbReference type="NCBIfam" id="TIGR02486">
    <property type="entry name" value="RDH"/>
    <property type="match status" value="1"/>
</dbReference>
<evidence type="ECO:0000256" key="10">
    <source>
        <dbReference type="ARBA" id="ARBA00023136"/>
    </source>
</evidence>
<keyword evidence="10" id="KW-0472">Membrane</keyword>
<dbReference type="PROSITE" id="PS51379">
    <property type="entry name" value="4FE4S_FER_2"/>
    <property type="match status" value="1"/>
</dbReference>
<comment type="subcellular location">
    <subcellularLocation>
        <location evidence="2">Cell membrane</location>
    </subcellularLocation>
</comment>
<evidence type="ECO:0000256" key="2">
    <source>
        <dbReference type="ARBA" id="ARBA00004236"/>
    </source>
</evidence>
<keyword evidence="4" id="KW-0004">4Fe-4S</keyword>
<evidence type="ECO:0000256" key="6">
    <source>
        <dbReference type="ARBA" id="ARBA00022729"/>
    </source>
</evidence>
<dbReference type="EMBL" id="CP046996">
    <property type="protein sequence ID" value="QGZ99886.1"/>
    <property type="molecule type" value="Genomic_DNA"/>
</dbReference>
<evidence type="ECO:0000313" key="14">
    <source>
        <dbReference type="Proteomes" id="UP000430508"/>
    </source>
</evidence>
<dbReference type="PROSITE" id="PS51318">
    <property type="entry name" value="TAT"/>
    <property type="match status" value="1"/>
</dbReference>
<evidence type="ECO:0000256" key="1">
    <source>
        <dbReference type="ARBA" id="ARBA00001966"/>
    </source>
</evidence>
<evidence type="ECO:0000256" key="8">
    <source>
        <dbReference type="ARBA" id="ARBA00023004"/>
    </source>
</evidence>
<dbReference type="GO" id="GO:0046872">
    <property type="term" value="F:metal ion binding"/>
    <property type="evidence" value="ECO:0007669"/>
    <property type="project" value="UniProtKB-KW"/>
</dbReference>
<evidence type="ECO:0000259" key="12">
    <source>
        <dbReference type="PROSITE" id="PS51379"/>
    </source>
</evidence>
<evidence type="ECO:0000256" key="4">
    <source>
        <dbReference type="ARBA" id="ARBA00022485"/>
    </source>
</evidence>
<keyword evidence="6" id="KW-0732">Signal</keyword>
<dbReference type="InterPro" id="IPR019546">
    <property type="entry name" value="TAT_signal_bac_arc"/>
</dbReference>
<dbReference type="SUPFAM" id="SSF54862">
    <property type="entry name" value="4Fe-4S ferredoxins"/>
    <property type="match status" value="1"/>
</dbReference>
<sequence length="440" mass="47857">MDLGKEKTESTEQEKAISKKFSRRGFLKTSVGMGVGAAGAALVGYDGSIANAAEVVQHDSYPVEISADYKRYDQKNNVIMRALSGDPVVKPNFDTYFGKHMGWIPNKVADGYGRLEEAMKTGAFAIEDGLNGYHAPGFASKGLYEWKEPQISGVVNPEKYTFDTPEAASKAVKRAAKFYGADLVGIAPYDERWVLSRVFNIEKNDSVPNVLPFEPKSVIVMALQMSYDGFQAAPTSLELASAGNIYSSMGVVVSKVSHFVRALGYQTVPCGNDTALSVPLAIHAGLGELSRIGIAITPEFGPRQRFCKIFTDLPLAVDKPITFGVKEFCMTCKKCADACPSQAISHDKEPSFQAATISTSGGVKKWAANAEKCLAQWADAGTDCGICIKVCPYNKPSEWHHDLAKFATKTPARPILRYFDDLFGYGKATVGEAVKDFWKK</sequence>
<evidence type="ECO:0000256" key="7">
    <source>
        <dbReference type="ARBA" id="ARBA00022737"/>
    </source>
</evidence>
<dbReference type="GO" id="GO:0051539">
    <property type="term" value="F:4 iron, 4 sulfur cluster binding"/>
    <property type="evidence" value="ECO:0007669"/>
    <property type="project" value="UniProtKB-KW"/>
</dbReference>
<evidence type="ECO:0000256" key="3">
    <source>
        <dbReference type="ARBA" id="ARBA00022475"/>
    </source>
</evidence>